<comment type="caution">
    <text evidence="1">The sequence shown here is derived from an EMBL/GenBank/DDBJ whole genome shotgun (WGS) entry which is preliminary data.</text>
</comment>
<protein>
    <submittedName>
        <fullName evidence="1">Uncharacterized protein</fullName>
    </submittedName>
</protein>
<sequence>MDEDLYHAKRMEMIGGFFQVVLLASETEIDGERHAYINSTLAVDAIEHLLAAIIESSPHIKTRKDIRAITEMFEKRLRLGIEHLRQEFDRTGRRPFPVINAN</sequence>
<reference evidence="1 2" key="1">
    <citation type="journal article" date="2019" name="Environ. Microbiol.">
        <title>Species interactions and distinct microbial communities in high Arctic permafrost affected cryosols are associated with the CH4 and CO2 gas fluxes.</title>
        <authorList>
            <person name="Altshuler I."/>
            <person name="Hamel J."/>
            <person name="Turney S."/>
            <person name="Magnuson E."/>
            <person name="Levesque R."/>
            <person name="Greer C."/>
            <person name="Whyte L.G."/>
        </authorList>
    </citation>
    <scope>NUCLEOTIDE SEQUENCE [LARGE SCALE GENOMIC DNA]</scope>
    <source>
        <strain evidence="1 2">E6.1</strain>
    </source>
</reference>
<evidence type="ECO:0000313" key="1">
    <source>
        <dbReference type="EMBL" id="TPG51745.1"/>
    </source>
</evidence>
<dbReference type="AlphaFoldDB" id="A0A502FQL7"/>
<keyword evidence="2" id="KW-1185">Reference proteome</keyword>
<proteinExistence type="predicted"/>
<dbReference type="Proteomes" id="UP000319931">
    <property type="component" value="Unassembled WGS sequence"/>
</dbReference>
<gene>
    <name evidence="1" type="ORF">EAH76_17215</name>
</gene>
<evidence type="ECO:0000313" key="2">
    <source>
        <dbReference type="Proteomes" id="UP000319931"/>
    </source>
</evidence>
<accession>A0A502FQL7</accession>
<name>A0A502FQL7_9SPHN</name>
<dbReference type="RefSeq" id="WP_140851506.1">
    <property type="nucleotide sequence ID" value="NZ_RCZC01000005.1"/>
</dbReference>
<organism evidence="1 2">
    <name type="scientific">Sphingomonas glacialis</name>
    <dbReference type="NCBI Taxonomy" id="658225"/>
    <lineage>
        <taxon>Bacteria</taxon>
        <taxon>Pseudomonadati</taxon>
        <taxon>Pseudomonadota</taxon>
        <taxon>Alphaproteobacteria</taxon>
        <taxon>Sphingomonadales</taxon>
        <taxon>Sphingomonadaceae</taxon>
        <taxon>Sphingomonas</taxon>
    </lineage>
</organism>
<dbReference type="EMBL" id="RCZC01000005">
    <property type="protein sequence ID" value="TPG51745.1"/>
    <property type="molecule type" value="Genomic_DNA"/>
</dbReference>